<evidence type="ECO:0000313" key="13">
    <source>
        <dbReference type="Proteomes" id="UP000467840"/>
    </source>
</evidence>
<sequence length="221" mass="24003">MKASSSCLLLYLLHFSSLWLKRAYIALHAWKQAIHSDPFNSTANWVGPNVCDYNGVFCAEALDDPKQTVVAGIDLNHFDIAGFLPVELGLLTDISLFHINSNRFCGIIPKSFSKLTILHELDVSTTDLSVHSQRLLYHCLHLSSLTLGSSTASVVVVANNKLTGCIPSSIGNMVNTLNEIIFSNNNLSGCLPFEIGKLGNLTVLDVSSNAFSGPGELHIFI</sequence>
<dbReference type="InterPro" id="IPR032675">
    <property type="entry name" value="LRR_dom_sf"/>
</dbReference>
<evidence type="ECO:0000256" key="7">
    <source>
        <dbReference type="ARBA" id="ARBA00023278"/>
    </source>
</evidence>
<keyword evidence="3" id="KW-0964">Secreted</keyword>
<feature type="chain" id="PRO_5025531838" description="Cell wall hydroxyproline-rich glycoprotein" evidence="10">
    <location>
        <begin position="24"/>
        <end position="221"/>
    </location>
</feature>
<dbReference type="Pfam" id="PF00560">
    <property type="entry name" value="LRR_1"/>
    <property type="match status" value="1"/>
</dbReference>
<evidence type="ECO:0000256" key="2">
    <source>
        <dbReference type="ARBA" id="ARBA00022512"/>
    </source>
</evidence>
<keyword evidence="7" id="KW-0379">Hydroxylation</keyword>
<keyword evidence="4" id="KW-0433">Leucine-rich repeat</keyword>
<evidence type="ECO:0000256" key="5">
    <source>
        <dbReference type="ARBA" id="ARBA00022729"/>
    </source>
</evidence>
<feature type="domain" description="Leucine-rich repeat-containing N-terminal plant-type" evidence="11">
    <location>
        <begin position="26"/>
        <end position="58"/>
    </location>
</feature>
<proteinExistence type="predicted"/>
<protein>
    <recommendedName>
        <fullName evidence="9">Cell wall hydroxyproline-rich glycoprotein</fullName>
    </recommendedName>
</protein>
<dbReference type="InterPro" id="IPR051582">
    <property type="entry name" value="LRR_extensin-like_regulator"/>
</dbReference>
<comment type="caution">
    <text evidence="12">The sequence shown here is derived from an EMBL/GenBank/DDBJ whole genome shotgun (WGS) entry which is preliminary data.</text>
</comment>
<evidence type="ECO:0000259" key="11">
    <source>
        <dbReference type="Pfam" id="PF08263"/>
    </source>
</evidence>
<dbReference type="SUPFAM" id="SSF52058">
    <property type="entry name" value="L domain-like"/>
    <property type="match status" value="1"/>
</dbReference>
<evidence type="ECO:0000256" key="6">
    <source>
        <dbReference type="ARBA" id="ARBA00022737"/>
    </source>
</evidence>
<evidence type="ECO:0000256" key="10">
    <source>
        <dbReference type="SAM" id="SignalP"/>
    </source>
</evidence>
<keyword evidence="13" id="KW-1185">Reference proteome</keyword>
<evidence type="ECO:0000256" key="3">
    <source>
        <dbReference type="ARBA" id="ARBA00022525"/>
    </source>
</evidence>
<evidence type="ECO:0000256" key="4">
    <source>
        <dbReference type="ARBA" id="ARBA00022614"/>
    </source>
</evidence>
<evidence type="ECO:0000256" key="8">
    <source>
        <dbReference type="ARBA" id="ARBA00023316"/>
    </source>
</evidence>
<keyword evidence="2" id="KW-0134">Cell wall</keyword>
<accession>A0A6A6M9H7</accession>
<keyword evidence="5 10" id="KW-0732">Signal</keyword>
<comment type="subcellular location">
    <subcellularLocation>
        <location evidence="1">Secreted</location>
        <location evidence="1">Cell wall</location>
    </subcellularLocation>
</comment>
<dbReference type="Proteomes" id="UP000467840">
    <property type="component" value="Chromosome 14"/>
</dbReference>
<dbReference type="InterPro" id="IPR001611">
    <property type="entry name" value="Leu-rich_rpt"/>
</dbReference>
<dbReference type="Gene3D" id="3.80.10.10">
    <property type="entry name" value="Ribonuclease Inhibitor"/>
    <property type="match status" value="2"/>
</dbReference>
<name>A0A6A6M9H7_HEVBR</name>
<keyword evidence="8" id="KW-0961">Cell wall biogenesis/degradation</keyword>
<evidence type="ECO:0000256" key="1">
    <source>
        <dbReference type="ARBA" id="ARBA00004191"/>
    </source>
</evidence>
<dbReference type="InterPro" id="IPR013210">
    <property type="entry name" value="LRR_N_plant-typ"/>
</dbReference>
<keyword evidence="6" id="KW-0677">Repeat</keyword>
<evidence type="ECO:0000256" key="9">
    <source>
        <dbReference type="ARBA" id="ARBA00041871"/>
    </source>
</evidence>
<feature type="signal peptide" evidence="10">
    <location>
        <begin position="1"/>
        <end position="23"/>
    </location>
</feature>
<reference evidence="12 13" key="1">
    <citation type="journal article" date="2020" name="Mol. Plant">
        <title>The Chromosome-Based Rubber Tree Genome Provides New Insights into Spurge Genome Evolution and Rubber Biosynthesis.</title>
        <authorList>
            <person name="Liu J."/>
            <person name="Shi C."/>
            <person name="Shi C.C."/>
            <person name="Li W."/>
            <person name="Zhang Q.J."/>
            <person name="Zhang Y."/>
            <person name="Li K."/>
            <person name="Lu H.F."/>
            <person name="Shi C."/>
            <person name="Zhu S.T."/>
            <person name="Xiao Z.Y."/>
            <person name="Nan H."/>
            <person name="Yue Y."/>
            <person name="Zhu X.G."/>
            <person name="Wu Y."/>
            <person name="Hong X.N."/>
            <person name="Fan G.Y."/>
            <person name="Tong Y."/>
            <person name="Zhang D."/>
            <person name="Mao C.L."/>
            <person name="Liu Y.L."/>
            <person name="Hao S.J."/>
            <person name="Liu W.Q."/>
            <person name="Lv M.Q."/>
            <person name="Zhang H.B."/>
            <person name="Liu Y."/>
            <person name="Hu-Tang G.R."/>
            <person name="Wang J.P."/>
            <person name="Wang J.H."/>
            <person name="Sun Y.H."/>
            <person name="Ni S.B."/>
            <person name="Chen W.B."/>
            <person name="Zhang X.C."/>
            <person name="Jiao Y.N."/>
            <person name="Eichler E.E."/>
            <person name="Li G.H."/>
            <person name="Liu X."/>
            <person name="Gao L.Z."/>
        </authorList>
    </citation>
    <scope>NUCLEOTIDE SEQUENCE [LARGE SCALE GENOMIC DNA]</scope>
    <source>
        <strain evidence="13">cv. GT1</strain>
        <tissue evidence="12">Leaf</tissue>
    </source>
</reference>
<organism evidence="12 13">
    <name type="scientific">Hevea brasiliensis</name>
    <name type="common">Para rubber tree</name>
    <name type="synonym">Siphonia brasiliensis</name>
    <dbReference type="NCBI Taxonomy" id="3981"/>
    <lineage>
        <taxon>Eukaryota</taxon>
        <taxon>Viridiplantae</taxon>
        <taxon>Streptophyta</taxon>
        <taxon>Embryophyta</taxon>
        <taxon>Tracheophyta</taxon>
        <taxon>Spermatophyta</taxon>
        <taxon>Magnoliopsida</taxon>
        <taxon>eudicotyledons</taxon>
        <taxon>Gunneridae</taxon>
        <taxon>Pentapetalae</taxon>
        <taxon>rosids</taxon>
        <taxon>fabids</taxon>
        <taxon>Malpighiales</taxon>
        <taxon>Euphorbiaceae</taxon>
        <taxon>Crotonoideae</taxon>
        <taxon>Micrandreae</taxon>
        <taxon>Hevea</taxon>
    </lineage>
</organism>
<dbReference type="PANTHER" id="PTHR32093">
    <property type="entry name" value="LEUCINE-RICH REPEAT EXTENSIN-LIKE PROTEIN 3-RELATED"/>
    <property type="match status" value="1"/>
</dbReference>
<dbReference type="EMBL" id="JAAGAX010000006">
    <property type="protein sequence ID" value="KAF2309904.1"/>
    <property type="molecule type" value="Genomic_DNA"/>
</dbReference>
<dbReference type="PANTHER" id="PTHR32093:SF158">
    <property type="entry name" value="LRR EXTENSIN-LIKE PROTEIN, PUTATIVE-RELATED"/>
    <property type="match status" value="1"/>
</dbReference>
<dbReference type="Pfam" id="PF08263">
    <property type="entry name" value="LRRNT_2"/>
    <property type="match status" value="1"/>
</dbReference>
<evidence type="ECO:0000313" key="12">
    <source>
        <dbReference type="EMBL" id="KAF2309904.1"/>
    </source>
</evidence>
<gene>
    <name evidence="12" type="ORF">GH714_005559</name>
</gene>
<dbReference type="AlphaFoldDB" id="A0A6A6M9H7"/>
<dbReference type="GO" id="GO:0071555">
    <property type="term" value="P:cell wall organization"/>
    <property type="evidence" value="ECO:0007669"/>
    <property type="project" value="UniProtKB-KW"/>
</dbReference>